<dbReference type="PROSITE" id="PS52015">
    <property type="entry name" value="TONB_CTD"/>
    <property type="match status" value="1"/>
</dbReference>
<keyword evidence="2" id="KW-0812">Transmembrane</keyword>
<evidence type="ECO:0000256" key="3">
    <source>
        <dbReference type="ARBA" id="ARBA00022989"/>
    </source>
</evidence>
<sequence>MTSIPRAPLIMHGVFTSPRFTFPFHKYIVELFLVNPGPDAGGAERYNRRMQIHKQACAALVLSVAAALPPAAARARPVVTAAASPAVRPFVPRFARVEQSAEPVSFDACEKPYYPNDSVRDNETGTVNVWFKIAADGTILKKSIARSSGFRKLDNAALAGFLTCKFRPATINGKPVRGYGGSRFVFSLE</sequence>
<organism evidence="6 7">
    <name type="scientific">Massilia rubra</name>
    <dbReference type="NCBI Taxonomy" id="2607910"/>
    <lineage>
        <taxon>Bacteria</taxon>
        <taxon>Pseudomonadati</taxon>
        <taxon>Pseudomonadota</taxon>
        <taxon>Betaproteobacteria</taxon>
        <taxon>Burkholderiales</taxon>
        <taxon>Oxalobacteraceae</taxon>
        <taxon>Telluria group</taxon>
        <taxon>Massilia</taxon>
    </lineage>
</organism>
<feature type="domain" description="TonB C-terminal" evidence="5">
    <location>
        <begin position="99"/>
        <end position="189"/>
    </location>
</feature>
<dbReference type="RefSeq" id="WP_167228284.1">
    <property type="nucleotide sequence ID" value="NZ_VUYU01000017.1"/>
</dbReference>
<comment type="subcellular location">
    <subcellularLocation>
        <location evidence="1">Membrane</location>
        <topology evidence="1">Single-pass membrane protein</topology>
    </subcellularLocation>
</comment>
<evidence type="ECO:0000259" key="5">
    <source>
        <dbReference type="PROSITE" id="PS52015"/>
    </source>
</evidence>
<evidence type="ECO:0000313" key="6">
    <source>
        <dbReference type="EMBL" id="NHZ36327.1"/>
    </source>
</evidence>
<dbReference type="Gene3D" id="3.30.1150.10">
    <property type="match status" value="1"/>
</dbReference>
<reference evidence="6 7" key="1">
    <citation type="submission" date="2019-09" db="EMBL/GenBank/DDBJ databases">
        <title>Taxonomy of Antarctic Massilia spp.: description of Massilia rubra sp. nov., Massilia aquatica sp. nov., Massilia mucilaginosa sp. nov., Massilia frigida sp. nov. isolated from streams, lakes and regoliths.</title>
        <authorList>
            <person name="Holochova P."/>
            <person name="Sedlacek I."/>
            <person name="Kralova S."/>
            <person name="Maslanova I."/>
            <person name="Busse H.-J."/>
            <person name="Stankova E."/>
            <person name="Vrbovska V."/>
            <person name="Kovarovic V."/>
            <person name="Bartak M."/>
            <person name="Svec P."/>
            <person name="Pantucek R."/>
        </authorList>
    </citation>
    <scope>NUCLEOTIDE SEQUENCE [LARGE SCALE GENOMIC DNA]</scope>
    <source>
        <strain evidence="6 7">CCM 8692</strain>
    </source>
</reference>
<dbReference type="InterPro" id="IPR037682">
    <property type="entry name" value="TonB_C"/>
</dbReference>
<evidence type="ECO:0000256" key="2">
    <source>
        <dbReference type="ARBA" id="ARBA00022692"/>
    </source>
</evidence>
<gene>
    <name evidence="6" type="ORF">F0185_22410</name>
</gene>
<keyword evidence="7" id="KW-1185">Reference proteome</keyword>
<accession>A0ABX0LPP0</accession>
<keyword evidence="3" id="KW-1133">Transmembrane helix</keyword>
<evidence type="ECO:0000256" key="4">
    <source>
        <dbReference type="ARBA" id="ARBA00023136"/>
    </source>
</evidence>
<dbReference type="Pfam" id="PF03544">
    <property type="entry name" value="TonB_C"/>
    <property type="match status" value="1"/>
</dbReference>
<dbReference type="NCBIfam" id="TIGR01352">
    <property type="entry name" value="tonB_Cterm"/>
    <property type="match status" value="1"/>
</dbReference>
<evidence type="ECO:0000256" key="1">
    <source>
        <dbReference type="ARBA" id="ARBA00004167"/>
    </source>
</evidence>
<dbReference type="SUPFAM" id="SSF74653">
    <property type="entry name" value="TolA/TonB C-terminal domain"/>
    <property type="match status" value="1"/>
</dbReference>
<name>A0ABX0LPP0_9BURK</name>
<dbReference type="EMBL" id="VUYU01000017">
    <property type="protein sequence ID" value="NHZ36327.1"/>
    <property type="molecule type" value="Genomic_DNA"/>
</dbReference>
<protein>
    <submittedName>
        <fullName evidence="6">Energy transducer TonB</fullName>
    </submittedName>
</protein>
<proteinExistence type="predicted"/>
<dbReference type="Proteomes" id="UP000785613">
    <property type="component" value="Unassembled WGS sequence"/>
</dbReference>
<dbReference type="InterPro" id="IPR006260">
    <property type="entry name" value="TonB/TolA_C"/>
</dbReference>
<comment type="caution">
    <text evidence="6">The sequence shown here is derived from an EMBL/GenBank/DDBJ whole genome shotgun (WGS) entry which is preliminary data.</text>
</comment>
<evidence type="ECO:0000313" key="7">
    <source>
        <dbReference type="Proteomes" id="UP000785613"/>
    </source>
</evidence>
<keyword evidence="4" id="KW-0472">Membrane</keyword>